<dbReference type="PANTHER" id="PTHR30157">
    <property type="entry name" value="FERRIC REDUCTASE, NADPH-DEPENDENT"/>
    <property type="match status" value="1"/>
</dbReference>
<dbReference type="CDD" id="cd06193">
    <property type="entry name" value="siderophore_interacting"/>
    <property type="match status" value="1"/>
</dbReference>
<comment type="caution">
    <text evidence="2">The sequence shown here is derived from an EMBL/GenBank/DDBJ whole genome shotgun (WGS) entry which is preliminary data.</text>
</comment>
<sequence length="318" mass="34465">MESPFGVARARVERVERVSPSFARITLGGDALRAFGNPERTLDQRIKLIFPPGDGVLPELRDSGEWYAEWLALPEEQRGSMRTYSIRRIELEPDGATRFVIDFVLHLADGATGPASLWASRARPGQELLVVAPRRGRLDGGGIEFEPAGARDLLLAGDETAAPAIARILEELPRDARGAAFIEVPLAEDRLAIDAPAGVELRWLARGPGDAHGAELIPGVMAYLGREPVADALVTELPRSEGVAADALLWETPAFSALGEDIVEPAEQGGAESARYHWIAGESSVVTSLRRHLVKELGIPRSRVAFMGYWRRGVAMKG</sequence>
<dbReference type="Pfam" id="PF04954">
    <property type="entry name" value="SIP"/>
    <property type="match status" value="1"/>
</dbReference>
<dbReference type="SUPFAM" id="SSF63380">
    <property type="entry name" value="Riboflavin synthase domain-like"/>
    <property type="match status" value="1"/>
</dbReference>
<dbReference type="InterPro" id="IPR017927">
    <property type="entry name" value="FAD-bd_FR_type"/>
</dbReference>
<dbReference type="Gene3D" id="2.40.30.10">
    <property type="entry name" value="Translation factors"/>
    <property type="match status" value="1"/>
</dbReference>
<feature type="domain" description="FAD-binding FR-type" evidence="1">
    <location>
        <begin position="5"/>
        <end position="148"/>
    </location>
</feature>
<evidence type="ECO:0000313" key="2">
    <source>
        <dbReference type="EMBL" id="PRI12200.1"/>
    </source>
</evidence>
<dbReference type="Gene3D" id="3.40.50.80">
    <property type="entry name" value="Nucleotide-binding domain of ferredoxin-NADP reductase (FNR) module"/>
    <property type="match status" value="1"/>
</dbReference>
<dbReference type="InterPro" id="IPR039374">
    <property type="entry name" value="SIP_fam"/>
</dbReference>
<dbReference type="PROSITE" id="PS51384">
    <property type="entry name" value="FAD_FR"/>
    <property type="match status" value="1"/>
</dbReference>
<dbReference type="RefSeq" id="WP_105804510.1">
    <property type="nucleotide sequence ID" value="NZ_MWZD01000013.1"/>
</dbReference>
<dbReference type="PANTHER" id="PTHR30157:SF0">
    <property type="entry name" value="NADPH-DEPENDENT FERRIC-CHELATE REDUCTASE"/>
    <property type="match status" value="1"/>
</dbReference>
<keyword evidence="3" id="KW-1185">Reference proteome</keyword>
<protein>
    <submittedName>
        <fullName evidence="2">NADPH-dependent ferric siderophore reductase</fullName>
    </submittedName>
</protein>
<dbReference type="Proteomes" id="UP000238650">
    <property type="component" value="Unassembled WGS sequence"/>
</dbReference>
<reference evidence="2 3" key="1">
    <citation type="journal article" date="2017" name="New Microbes New Infect">
        <title>Genome sequence of 'Leucobacter massiliensis' sp. nov. isolated from human pharynx after travel to the 2014 Hajj.</title>
        <authorList>
            <person name="Leangapichart T."/>
            <person name="Gautret P."/>
            <person name="Nguyen T.T."/>
            <person name="Armstrong N."/>
            <person name="Rolain J.M."/>
        </authorList>
    </citation>
    <scope>NUCLEOTIDE SEQUENCE [LARGE SCALE GENOMIC DNA]</scope>
    <source>
        <strain evidence="2 3">122RC15</strain>
    </source>
</reference>
<gene>
    <name evidence="2" type="ORF">B4915_03875</name>
</gene>
<evidence type="ECO:0000259" key="1">
    <source>
        <dbReference type="PROSITE" id="PS51384"/>
    </source>
</evidence>
<dbReference type="Pfam" id="PF08021">
    <property type="entry name" value="FAD_binding_9"/>
    <property type="match status" value="1"/>
</dbReference>
<accession>A0A2S9QRJ1</accession>
<dbReference type="InterPro" id="IPR007037">
    <property type="entry name" value="SIP_rossman_dom"/>
</dbReference>
<dbReference type="InterPro" id="IPR013113">
    <property type="entry name" value="SIP_FAD-bd"/>
</dbReference>
<dbReference type="GO" id="GO:0016491">
    <property type="term" value="F:oxidoreductase activity"/>
    <property type="evidence" value="ECO:0007669"/>
    <property type="project" value="InterPro"/>
</dbReference>
<evidence type="ECO:0000313" key="3">
    <source>
        <dbReference type="Proteomes" id="UP000238650"/>
    </source>
</evidence>
<dbReference type="AlphaFoldDB" id="A0A2S9QRJ1"/>
<organism evidence="2 3">
    <name type="scientific">Leucobacter massiliensis</name>
    <dbReference type="NCBI Taxonomy" id="1686285"/>
    <lineage>
        <taxon>Bacteria</taxon>
        <taxon>Bacillati</taxon>
        <taxon>Actinomycetota</taxon>
        <taxon>Actinomycetes</taxon>
        <taxon>Micrococcales</taxon>
        <taxon>Microbacteriaceae</taxon>
        <taxon>Leucobacter</taxon>
    </lineage>
</organism>
<dbReference type="InterPro" id="IPR017938">
    <property type="entry name" value="Riboflavin_synthase-like_b-brl"/>
</dbReference>
<proteinExistence type="predicted"/>
<dbReference type="OrthoDB" id="3291337at2"/>
<name>A0A2S9QRJ1_9MICO</name>
<dbReference type="EMBL" id="MWZD01000013">
    <property type="protein sequence ID" value="PRI12200.1"/>
    <property type="molecule type" value="Genomic_DNA"/>
</dbReference>
<dbReference type="InterPro" id="IPR039261">
    <property type="entry name" value="FNR_nucleotide-bd"/>
</dbReference>